<keyword evidence="3" id="KW-1185">Reference proteome</keyword>
<dbReference type="Proteomes" id="UP000031668">
    <property type="component" value="Unassembled WGS sequence"/>
</dbReference>
<evidence type="ECO:0000313" key="3">
    <source>
        <dbReference type="Proteomes" id="UP000031668"/>
    </source>
</evidence>
<dbReference type="InterPro" id="IPR050310">
    <property type="entry name" value="VPS10-sortilin"/>
</dbReference>
<feature type="domain" description="Sortilin C-terminal" evidence="1">
    <location>
        <begin position="253"/>
        <end position="394"/>
    </location>
</feature>
<dbReference type="AlphaFoldDB" id="A0A0C2J651"/>
<comment type="caution">
    <text evidence="2">The sequence shown here is derived from an EMBL/GenBank/DDBJ whole genome shotgun (WGS) entry which is preliminary data.</text>
</comment>
<gene>
    <name evidence="2" type="ORF">RF11_09789</name>
</gene>
<dbReference type="GO" id="GO:0016020">
    <property type="term" value="C:membrane"/>
    <property type="evidence" value="ECO:0007669"/>
    <property type="project" value="TreeGrafter"/>
</dbReference>
<protein>
    <submittedName>
        <fullName evidence="2">VPS10 domain-containing receptor SorCS3</fullName>
    </submittedName>
</protein>
<dbReference type="InterPro" id="IPR031777">
    <property type="entry name" value="Sortilin_C"/>
</dbReference>
<accession>A0A0C2J651</accession>
<keyword evidence="2" id="KW-0675">Receptor</keyword>
<proteinExistence type="predicted"/>
<dbReference type="PANTHER" id="PTHR12106:SF27">
    <property type="entry name" value="SORTILIN-RELATED RECEPTOR"/>
    <property type="match status" value="1"/>
</dbReference>
<dbReference type="GO" id="GO:0006892">
    <property type="term" value="P:post-Golgi vesicle-mediated transport"/>
    <property type="evidence" value="ECO:0007669"/>
    <property type="project" value="TreeGrafter"/>
</dbReference>
<reference evidence="2 3" key="1">
    <citation type="journal article" date="2014" name="Genome Biol. Evol.">
        <title>The genome of the myxosporean Thelohanellus kitauei shows adaptations to nutrient acquisition within its fish host.</title>
        <authorList>
            <person name="Yang Y."/>
            <person name="Xiong J."/>
            <person name="Zhou Z."/>
            <person name="Huo F."/>
            <person name="Miao W."/>
            <person name="Ran C."/>
            <person name="Liu Y."/>
            <person name="Zhang J."/>
            <person name="Feng J."/>
            <person name="Wang M."/>
            <person name="Wang M."/>
            <person name="Wang L."/>
            <person name="Yao B."/>
        </authorList>
    </citation>
    <scope>NUCLEOTIDE SEQUENCE [LARGE SCALE GENOMIC DNA]</scope>
    <source>
        <strain evidence="2">Wuqing</strain>
    </source>
</reference>
<dbReference type="InterPro" id="IPR036278">
    <property type="entry name" value="Sialidase_sf"/>
</dbReference>
<dbReference type="GO" id="GO:0005794">
    <property type="term" value="C:Golgi apparatus"/>
    <property type="evidence" value="ECO:0007669"/>
    <property type="project" value="TreeGrafter"/>
</dbReference>
<dbReference type="SUPFAM" id="SSF50939">
    <property type="entry name" value="Sialidases"/>
    <property type="match status" value="1"/>
</dbReference>
<evidence type="ECO:0000313" key="2">
    <source>
        <dbReference type="EMBL" id="KII73264.1"/>
    </source>
</evidence>
<name>A0A0C2J651_THEKT</name>
<dbReference type="OrthoDB" id="5949766at2759"/>
<dbReference type="EMBL" id="JWZT01000917">
    <property type="protein sequence ID" value="KII73264.1"/>
    <property type="molecule type" value="Genomic_DNA"/>
</dbReference>
<sequence length="422" mass="49560">MFEYDDTYENNVKLGLLNLDMRDDISLTTIDTLNSAFKFETKYLKYYNDAFYYHGNLYFLAWNKDSQLCLCTTNPDGQIIRLICNLPMYEGGNGKCSFVANPHLYGVILANLKVGDKKIRTYISLNNGKHFMPLEFIENNPDCGDYSCGVELDLICSSDSIHIHFPENGIVRFQGTYFKKDFSHRYNFISFNGGKNFKMIDTSIEKLVVWNRGGFIFGTERGNGKIWYSHDEAYSWYRIKIAATKFMELIPLEHSKNLVVVTINYDETKKTYSLLIFDFSKIFKKSCKTYDYEDWYLPRFHMNCFQGQEVVYMKKKPSSICYDDRRSFLPITEPCPCFISDFHCKPNYYLKENFCILERLSNVNESFKRCPIGTKPLIKWNGFTQLDSDVCAPRKNNIYGNFEDYDYCFQIIILNEYNFSNC</sequence>
<dbReference type="Pfam" id="PF15901">
    <property type="entry name" value="Sortilin_C"/>
    <property type="match status" value="1"/>
</dbReference>
<dbReference type="Gene3D" id="2.10.70.80">
    <property type="match status" value="1"/>
</dbReference>
<organism evidence="2 3">
    <name type="scientific">Thelohanellus kitauei</name>
    <name type="common">Myxosporean</name>
    <dbReference type="NCBI Taxonomy" id="669202"/>
    <lineage>
        <taxon>Eukaryota</taxon>
        <taxon>Metazoa</taxon>
        <taxon>Cnidaria</taxon>
        <taxon>Myxozoa</taxon>
        <taxon>Myxosporea</taxon>
        <taxon>Bivalvulida</taxon>
        <taxon>Platysporina</taxon>
        <taxon>Myxobolidae</taxon>
        <taxon>Thelohanellus</taxon>
    </lineage>
</organism>
<evidence type="ECO:0000259" key="1">
    <source>
        <dbReference type="Pfam" id="PF15901"/>
    </source>
</evidence>
<dbReference type="PANTHER" id="PTHR12106">
    <property type="entry name" value="SORTILIN RELATED"/>
    <property type="match status" value="1"/>
</dbReference>